<reference evidence="3 4" key="1">
    <citation type="submission" date="2017-09" db="EMBL/GenBank/DDBJ databases">
        <title>WGS assembly of Aquilegia coerulea Goldsmith.</title>
        <authorList>
            <person name="Hodges S."/>
            <person name="Kramer E."/>
            <person name="Nordborg M."/>
            <person name="Tomkins J."/>
            <person name="Borevitz J."/>
            <person name="Derieg N."/>
            <person name="Yan J."/>
            <person name="Mihaltcheva S."/>
            <person name="Hayes R.D."/>
            <person name="Rokhsar D."/>
        </authorList>
    </citation>
    <scope>NUCLEOTIDE SEQUENCE [LARGE SCALE GENOMIC DNA]</scope>
    <source>
        <strain evidence="4">cv. Goldsmith</strain>
    </source>
</reference>
<comment type="subcellular location">
    <subcellularLocation>
        <location evidence="1">Membrane</location>
        <topology evidence="1">Multi-pass membrane protein</topology>
    </subcellularLocation>
</comment>
<evidence type="ECO:0000313" key="3">
    <source>
        <dbReference type="EMBL" id="PIA28115.1"/>
    </source>
</evidence>
<dbReference type="GO" id="GO:0016020">
    <property type="term" value="C:membrane"/>
    <property type="evidence" value="ECO:0007669"/>
    <property type="project" value="UniProtKB-SubCell"/>
</dbReference>
<dbReference type="OrthoDB" id="434647at2759"/>
<proteinExistence type="inferred from homology"/>
<evidence type="ECO:0000313" key="4">
    <source>
        <dbReference type="Proteomes" id="UP000230069"/>
    </source>
</evidence>
<evidence type="ECO:0000256" key="2">
    <source>
        <dbReference type="SAM" id="MobiDB-lite"/>
    </source>
</evidence>
<dbReference type="PANTHER" id="PTHR12300:SF162">
    <property type="entry name" value="HVA22-LIKE PROTEIN J"/>
    <property type="match status" value="1"/>
</dbReference>
<organism evidence="3 4">
    <name type="scientific">Aquilegia coerulea</name>
    <name type="common">Rocky mountain columbine</name>
    <dbReference type="NCBI Taxonomy" id="218851"/>
    <lineage>
        <taxon>Eukaryota</taxon>
        <taxon>Viridiplantae</taxon>
        <taxon>Streptophyta</taxon>
        <taxon>Embryophyta</taxon>
        <taxon>Tracheophyta</taxon>
        <taxon>Spermatophyta</taxon>
        <taxon>Magnoliopsida</taxon>
        <taxon>Ranunculales</taxon>
        <taxon>Ranunculaceae</taxon>
        <taxon>Thalictroideae</taxon>
        <taxon>Aquilegia</taxon>
    </lineage>
</organism>
<dbReference type="STRING" id="218851.A0A2G5CA27"/>
<sequence length="242" mass="28570">MLGDFVTRFLIMVFGYAYPAFECYKTVEKNRIEIEQLRFWCQYWIIIATLTVVERFGDIFVSWLPMYGEMKLGFIIYLWSSKTKGTGYVYETFLRPYIAMYETDIDRNLMEFKARALDWIIFCWQYSVANGQATFNRILQYLAAQSTRRKENRTQKGNYQSPSNRQPDRQKTQQQQSDKYRRPSSVKLMVSQVQKTELVQEHLPTVDLDHTEDHQTIPPVSDIAESIRVAGIRLRGSSQPHQ</sequence>
<feature type="compositionally biased region" description="Polar residues" evidence="2">
    <location>
        <begin position="155"/>
        <end position="165"/>
    </location>
</feature>
<evidence type="ECO:0000256" key="1">
    <source>
        <dbReference type="RuleBase" id="RU362006"/>
    </source>
</evidence>
<dbReference type="EMBL" id="KZ305089">
    <property type="protein sequence ID" value="PIA28115.1"/>
    <property type="molecule type" value="Genomic_DNA"/>
</dbReference>
<gene>
    <name evidence="3" type="ORF">AQUCO_07200027v1</name>
</gene>
<protein>
    <recommendedName>
        <fullName evidence="1">HVA22-like protein</fullName>
    </recommendedName>
</protein>
<keyword evidence="4" id="KW-1185">Reference proteome</keyword>
<dbReference type="InterPro" id="IPR004345">
    <property type="entry name" value="TB2_DP1_HVA22"/>
</dbReference>
<dbReference type="Pfam" id="PF03134">
    <property type="entry name" value="TB2_DP1_HVA22"/>
    <property type="match status" value="1"/>
</dbReference>
<dbReference type="AlphaFoldDB" id="A0A2G5CA27"/>
<comment type="similarity">
    <text evidence="1">Belongs to the DP1 family.</text>
</comment>
<name>A0A2G5CA27_AQUCA</name>
<dbReference type="Proteomes" id="UP000230069">
    <property type="component" value="Unassembled WGS sequence"/>
</dbReference>
<dbReference type="InParanoid" id="A0A2G5CA27"/>
<dbReference type="PANTHER" id="PTHR12300">
    <property type="entry name" value="HVA22-LIKE PROTEINS"/>
    <property type="match status" value="1"/>
</dbReference>
<feature type="region of interest" description="Disordered" evidence="2">
    <location>
        <begin position="149"/>
        <end position="186"/>
    </location>
</feature>
<accession>A0A2G5CA27</accession>